<evidence type="ECO:0000313" key="8">
    <source>
        <dbReference type="Proteomes" id="UP000835052"/>
    </source>
</evidence>
<dbReference type="Proteomes" id="UP000835052">
    <property type="component" value="Unassembled WGS sequence"/>
</dbReference>
<feature type="compositionally biased region" description="Low complexity" evidence="4">
    <location>
        <begin position="252"/>
        <end position="279"/>
    </location>
</feature>
<feature type="compositionally biased region" description="Low complexity" evidence="4">
    <location>
        <begin position="327"/>
        <end position="364"/>
    </location>
</feature>
<feature type="region of interest" description="Disordered" evidence="4">
    <location>
        <begin position="195"/>
        <end position="385"/>
    </location>
</feature>
<dbReference type="GO" id="GO:0042302">
    <property type="term" value="F:structural constituent of cuticle"/>
    <property type="evidence" value="ECO:0007669"/>
    <property type="project" value="InterPro"/>
</dbReference>
<keyword evidence="5" id="KW-0812">Transmembrane</keyword>
<proteinExistence type="predicted"/>
<dbReference type="InterPro" id="IPR002486">
    <property type="entry name" value="Col_cuticle_N"/>
</dbReference>
<evidence type="ECO:0000256" key="2">
    <source>
        <dbReference type="ARBA" id="ARBA00022737"/>
    </source>
</evidence>
<keyword evidence="8" id="KW-1185">Reference proteome</keyword>
<keyword evidence="5" id="KW-1133">Transmembrane helix</keyword>
<dbReference type="OrthoDB" id="5870983at2759"/>
<dbReference type="Pfam" id="PF01484">
    <property type="entry name" value="Col_cuticle_N"/>
    <property type="match status" value="1"/>
</dbReference>
<feature type="compositionally biased region" description="Low complexity" evidence="4">
    <location>
        <begin position="287"/>
        <end position="309"/>
    </location>
</feature>
<evidence type="ECO:0000256" key="1">
    <source>
        <dbReference type="ARBA" id="ARBA00011518"/>
    </source>
</evidence>
<dbReference type="Pfam" id="PF01391">
    <property type="entry name" value="Collagen"/>
    <property type="match status" value="2"/>
</dbReference>
<keyword evidence="2" id="KW-0677">Repeat</keyword>
<name>A0A8S1HKV1_9PELO</name>
<evidence type="ECO:0000259" key="6">
    <source>
        <dbReference type="SMART" id="SM01088"/>
    </source>
</evidence>
<dbReference type="EMBL" id="CAJGYM010000076">
    <property type="protein sequence ID" value="CAD6196614.1"/>
    <property type="molecule type" value="Genomic_DNA"/>
</dbReference>
<evidence type="ECO:0000313" key="7">
    <source>
        <dbReference type="EMBL" id="CAD6196614.1"/>
    </source>
</evidence>
<keyword evidence="5" id="KW-0472">Membrane</keyword>
<protein>
    <recommendedName>
        <fullName evidence="6">Nematode cuticle collagen N-terminal domain-containing protein</fullName>
    </recommendedName>
</protein>
<evidence type="ECO:0000256" key="4">
    <source>
        <dbReference type="SAM" id="MobiDB-lite"/>
    </source>
</evidence>
<organism evidence="7 8">
    <name type="scientific">Caenorhabditis auriculariae</name>
    <dbReference type="NCBI Taxonomy" id="2777116"/>
    <lineage>
        <taxon>Eukaryota</taxon>
        <taxon>Metazoa</taxon>
        <taxon>Ecdysozoa</taxon>
        <taxon>Nematoda</taxon>
        <taxon>Chromadorea</taxon>
        <taxon>Rhabditida</taxon>
        <taxon>Rhabditina</taxon>
        <taxon>Rhabditomorpha</taxon>
        <taxon>Rhabditoidea</taxon>
        <taxon>Rhabditidae</taxon>
        <taxon>Peloderinae</taxon>
        <taxon>Caenorhabditis</taxon>
    </lineage>
</organism>
<dbReference type="InterPro" id="IPR008160">
    <property type="entry name" value="Collagen"/>
</dbReference>
<comment type="caution">
    <text evidence="7">The sequence shown here is derived from an EMBL/GenBank/DDBJ whole genome shotgun (WGS) entry which is preliminary data.</text>
</comment>
<dbReference type="SMART" id="SM01088">
    <property type="entry name" value="Col_cuticle_N"/>
    <property type="match status" value="1"/>
</dbReference>
<feature type="transmembrane region" description="Helical" evidence="5">
    <location>
        <begin position="96"/>
        <end position="119"/>
    </location>
</feature>
<dbReference type="AlphaFoldDB" id="A0A8S1HKV1"/>
<evidence type="ECO:0000256" key="5">
    <source>
        <dbReference type="SAM" id="Phobius"/>
    </source>
</evidence>
<dbReference type="PANTHER" id="PTHR24637:SF301">
    <property type="entry name" value="NEMATODE CUTICLE COLLAGEN N-TERMINAL DOMAIN-CONTAINING PROTEIN"/>
    <property type="match status" value="1"/>
</dbReference>
<feature type="domain" description="Nematode cuticle collagen N-terminal" evidence="6">
    <location>
        <begin position="95"/>
        <end position="147"/>
    </location>
</feature>
<feature type="compositionally biased region" description="Pro residues" evidence="4">
    <location>
        <begin position="376"/>
        <end position="385"/>
    </location>
</feature>
<gene>
    <name evidence="7" type="ORF">CAUJ_LOCUS12528</name>
</gene>
<evidence type="ECO:0000256" key="3">
    <source>
        <dbReference type="ARBA" id="ARBA00023157"/>
    </source>
</evidence>
<sequence length="385" mass="39052">MRERKKRLQKRQTLVLAIAIAIHFGIVKSDLKIQVAWAEPRLFEGGEVRARRRLWRDRRPHRYKTSAVGSGIRTVMHSDNHDEKKLWLEAESLRRIAFFGICISTVATLTAIVAIPSLYNYMQHVQSTLQTEVDFCKHRTNGLFDQYERMQQIKGVRGNLVVKRQAGYGAPAEYGDQAVHGSQASSGGSCCSCKTGAAGPPGPPGTDGRDGKDGLPGPDGQPGSDAEPDAQPTADDFCFDCPAGPPGPAGNPGPKGAPGNNGADGQPGSDGQPGAAGQAGPPGPAGPDGQPGAAGEAGAPGVVEEVSVPAGPPGPAGAPGAPGPDGQPGAPGNAGQDGPQGPPGDAGSDGAPGQPGQPGEQGQAGEPGAGGGCDHCPPPRTAPGY</sequence>
<dbReference type="PANTHER" id="PTHR24637">
    <property type="entry name" value="COLLAGEN"/>
    <property type="match status" value="1"/>
</dbReference>
<comment type="subunit">
    <text evidence="1">Collagen polypeptide chains are complexed within the cuticle by disulfide bonds and other types of covalent cross-links.</text>
</comment>
<accession>A0A8S1HKV1</accession>
<keyword evidence="3" id="KW-1015">Disulfide bond</keyword>
<reference evidence="7" key="1">
    <citation type="submission" date="2020-10" db="EMBL/GenBank/DDBJ databases">
        <authorList>
            <person name="Kikuchi T."/>
        </authorList>
    </citation>
    <scope>NUCLEOTIDE SEQUENCE</scope>
    <source>
        <strain evidence="7">NKZ352</strain>
    </source>
</reference>